<evidence type="ECO:0000313" key="11">
    <source>
        <dbReference type="EMBL" id="KDQ50696.1"/>
    </source>
</evidence>
<evidence type="ECO:0000256" key="5">
    <source>
        <dbReference type="ARBA" id="ARBA00022927"/>
    </source>
</evidence>
<evidence type="ECO:0000256" key="1">
    <source>
        <dbReference type="ARBA" id="ARBA00004567"/>
    </source>
</evidence>
<comment type="similarity">
    <text evidence="2 9">Belongs to the nucleoporin Nup85 family.</text>
</comment>
<organism evidence="11 12">
    <name type="scientific">Jaapia argillacea MUCL 33604</name>
    <dbReference type="NCBI Taxonomy" id="933084"/>
    <lineage>
        <taxon>Eukaryota</taxon>
        <taxon>Fungi</taxon>
        <taxon>Dikarya</taxon>
        <taxon>Basidiomycota</taxon>
        <taxon>Agaricomycotina</taxon>
        <taxon>Agaricomycetes</taxon>
        <taxon>Agaricomycetidae</taxon>
        <taxon>Jaapiales</taxon>
        <taxon>Jaapiaceae</taxon>
        <taxon>Jaapia</taxon>
    </lineage>
</organism>
<keyword evidence="8 9" id="KW-0539">Nucleus</keyword>
<dbReference type="GO" id="GO:0031965">
    <property type="term" value="C:nuclear membrane"/>
    <property type="evidence" value="ECO:0007669"/>
    <property type="project" value="UniProtKB-UniRule"/>
</dbReference>
<evidence type="ECO:0000256" key="9">
    <source>
        <dbReference type="RuleBase" id="RU365073"/>
    </source>
</evidence>
<gene>
    <name evidence="11" type="ORF">JAAARDRAFT_41779</name>
</gene>
<reference evidence="12" key="1">
    <citation type="journal article" date="2014" name="Proc. Natl. Acad. Sci. U.S.A.">
        <title>Extensive sampling of basidiomycete genomes demonstrates inadequacy of the white-rot/brown-rot paradigm for wood decay fungi.</title>
        <authorList>
            <person name="Riley R."/>
            <person name="Salamov A.A."/>
            <person name="Brown D.W."/>
            <person name="Nagy L.G."/>
            <person name="Floudas D."/>
            <person name="Held B.W."/>
            <person name="Levasseur A."/>
            <person name="Lombard V."/>
            <person name="Morin E."/>
            <person name="Otillar R."/>
            <person name="Lindquist E.A."/>
            <person name="Sun H."/>
            <person name="LaButti K.M."/>
            <person name="Schmutz J."/>
            <person name="Jabbour D."/>
            <person name="Luo H."/>
            <person name="Baker S.E."/>
            <person name="Pisabarro A.G."/>
            <person name="Walton J.D."/>
            <person name="Blanchette R.A."/>
            <person name="Henrissat B."/>
            <person name="Martin F."/>
            <person name="Cullen D."/>
            <person name="Hibbett D.S."/>
            <person name="Grigoriev I.V."/>
        </authorList>
    </citation>
    <scope>NUCLEOTIDE SEQUENCE [LARGE SCALE GENOMIC DNA]</scope>
    <source>
        <strain evidence="12">MUCL 33604</strain>
    </source>
</reference>
<feature type="compositionally biased region" description="Basic and acidic residues" evidence="10">
    <location>
        <begin position="478"/>
        <end position="488"/>
    </location>
</feature>
<dbReference type="OrthoDB" id="17644at2759"/>
<dbReference type="EMBL" id="KL197756">
    <property type="protein sequence ID" value="KDQ50696.1"/>
    <property type="molecule type" value="Genomic_DNA"/>
</dbReference>
<dbReference type="GO" id="GO:0017056">
    <property type="term" value="F:structural constituent of nuclear pore"/>
    <property type="evidence" value="ECO:0007669"/>
    <property type="project" value="TreeGrafter"/>
</dbReference>
<sequence length="730" mass="81700">MSEERNYVHLVPPLFEQGSLPDFVQSGRSVGASLSPLDNAIGVFVGPSEKTMLAPTQRRAQEGRMYFASMHKPPTLERRLFITDTSVIFAAFQNLVTNSKARGPEVLRSDDGMRMMGKLANDYVNFCKECWVHASTTTTHLPPQHYNTLYTSFSLFTTLYLPPNPALLDLPVSDDLLEWLNIHFIEPSTEEGDALVMNEKCWEAEGFWDYLLRTTLRHLTKATTFFLNLLSTSHPSPHLRSLSSTLIPLLASHPRLGEFGSEREFVVASKRWKSSVKGVRIELDLVPEDERGGEEGEGEWWTNLSDLVGILEGREEVVLRVVGELGGDWREGVGVWGWVDGRVRRGDLPDILPPILNALPPDPTSVEEMLHLSLFKGDTLEALKWAEKLDPWLAAHLGDCLQALELIGEGDGEEPSARDHYIISYAHYLHSDPALWRLTVDYMCACGDVGKGMGDEVLKRVPLRLRGSSASKQTPLGKGKEREGEGESIKRGEVAGVLKEINQTCWEYGREEVRRMVCRIAAQEFTQEKEYGLAVSYCTSAEDWEGLGRVVDKVLEEYVQRGPAIFTRLVASVAPSLQQLRVQPSAYGPYIHRLMFAVRYAEFHQRLGNQDWQEAALDLIGMFCDDVVPKSWWAVLLGDAVDLLGYQKAMLFSTSGVCVLLQKVEEIQVRTEQGSGDDYLTVLARVTKCGGIKEALHRLKRVRLALARYFARCTVIDVGGKEGGFRGVKG</sequence>
<dbReference type="PANTHER" id="PTHR13373">
    <property type="entry name" value="FROUNT PROTEIN-RELATED"/>
    <property type="match status" value="1"/>
</dbReference>
<dbReference type="HOGENOM" id="CLU_023369_0_0_1"/>
<dbReference type="InterPro" id="IPR011502">
    <property type="entry name" value="Nucleoporin_Nup85"/>
</dbReference>
<evidence type="ECO:0000313" key="12">
    <source>
        <dbReference type="Proteomes" id="UP000027265"/>
    </source>
</evidence>
<keyword evidence="9" id="KW-0472">Membrane</keyword>
<keyword evidence="6 9" id="KW-0811">Translocation</keyword>
<dbReference type="PANTHER" id="PTHR13373:SF21">
    <property type="entry name" value="NUCLEAR PORE COMPLEX PROTEIN NUP85"/>
    <property type="match status" value="1"/>
</dbReference>
<dbReference type="GO" id="GO:0031080">
    <property type="term" value="C:nuclear pore outer ring"/>
    <property type="evidence" value="ECO:0007669"/>
    <property type="project" value="TreeGrafter"/>
</dbReference>
<dbReference type="Proteomes" id="UP000027265">
    <property type="component" value="Unassembled WGS sequence"/>
</dbReference>
<dbReference type="GO" id="GO:0006406">
    <property type="term" value="P:mRNA export from nucleus"/>
    <property type="evidence" value="ECO:0007669"/>
    <property type="project" value="TreeGrafter"/>
</dbReference>
<evidence type="ECO:0000256" key="7">
    <source>
        <dbReference type="ARBA" id="ARBA00023132"/>
    </source>
</evidence>
<name>A0A067PJR0_9AGAM</name>
<keyword evidence="7 9" id="KW-0906">Nuclear pore complex</keyword>
<evidence type="ECO:0000256" key="10">
    <source>
        <dbReference type="SAM" id="MobiDB-lite"/>
    </source>
</evidence>
<dbReference type="GO" id="GO:0045893">
    <property type="term" value="P:positive regulation of DNA-templated transcription"/>
    <property type="evidence" value="ECO:0007669"/>
    <property type="project" value="TreeGrafter"/>
</dbReference>
<keyword evidence="3 9" id="KW-0813">Transport</keyword>
<proteinExistence type="inferred from homology"/>
<keyword evidence="12" id="KW-1185">Reference proteome</keyword>
<dbReference type="FunCoup" id="A0A067PJR0">
    <property type="interactions" value="88"/>
</dbReference>
<dbReference type="GO" id="GO:0006606">
    <property type="term" value="P:protein import into nucleus"/>
    <property type="evidence" value="ECO:0007669"/>
    <property type="project" value="TreeGrafter"/>
</dbReference>
<keyword evidence="4 9" id="KW-0509">mRNA transport</keyword>
<comment type="function">
    <text evidence="9">Functions as a component of the nuclear pore complex (NPC).</text>
</comment>
<feature type="region of interest" description="Disordered" evidence="10">
    <location>
        <begin position="469"/>
        <end position="488"/>
    </location>
</feature>
<protein>
    <recommendedName>
        <fullName evidence="9">Nuclear pore complex protein Nup85</fullName>
    </recommendedName>
</protein>
<dbReference type="AlphaFoldDB" id="A0A067PJR0"/>
<evidence type="ECO:0000256" key="4">
    <source>
        <dbReference type="ARBA" id="ARBA00022816"/>
    </source>
</evidence>
<evidence type="ECO:0000256" key="3">
    <source>
        <dbReference type="ARBA" id="ARBA00022448"/>
    </source>
</evidence>
<dbReference type="STRING" id="933084.A0A067PJR0"/>
<dbReference type="Pfam" id="PF07575">
    <property type="entry name" value="Nucleopor_Nup85"/>
    <property type="match status" value="2"/>
</dbReference>
<keyword evidence="5 9" id="KW-0653">Protein transport</keyword>
<comment type="subcellular location">
    <subcellularLocation>
        <location evidence="1 9">Nucleus</location>
        <location evidence="1 9">Nuclear pore complex</location>
    </subcellularLocation>
</comment>
<evidence type="ECO:0000256" key="2">
    <source>
        <dbReference type="ARBA" id="ARBA00005573"/>
    </source>
</evidence>
<dbReference type="InParanoid" id="A0A067PJR0"/>
<evidence type="ECO:0000256" key="6">
    <source>
        <dbReference type="ARBA" id="ARBA00023010"/>
    </source>
</evidence>
<evidence type="ECO:0000256" key="8">
    <source>
        <dbReference type="ARBA" id="ARBA00023242"/>
    </source>
</evidence>
<comment type="subunit">
    <text evidence="9">Component of the nuclear pore complex (NPC).</text>
</comment>
<accession>A0A067PJR0</accession>